<keyword evidence="2" id="KW-1185">Reference proteome</keyword>
<dbReference type="Proteomes" id="UP000389128">
    <property type="component" value="Unassembled WGS sequence"/>
</dbReference>
<accession>A0A6C2D652</accession>
<comment type="caution">
    <text evidence="1">The sequence shown here is derived from an EMBL/GenBank/DDBJ whole genome shotgun (WGS) entry which is preliminary data.</text>
</comment>
<dbReference type="OrthoDB" id="9806925at2"/>
<name>A0A6C2D652_9RHOO</name>
<proteinExistence type="predicted"/>
<dbReference type="EMBL" id="SDKK01000003">
    <property type="protein sequence ID" value="TYC61233.1"/>
    <property type="molecule type" value="Genomic_DNA"/>
</dbReference>
<dbReference type="RefSeq" id="WP_148577767.1">
    <property type="nucleotide sequence ID" value="NZ_SDKK01000003.1"/>
</dbReference>
<sequence>MWLTERPPLSSSRLEFTAENSCRRLIEIKLWAEGRARKVPVAITPHQIGNVTDQIANRTHQRSNVTGQIANLTGQLVNLASPITNLVHHIANSTDQIGNLSHPNAFRTKKPFHANVTFY</sequence>
<evidence type="ECO:0000313" key="1">
    <source>
        <dbReference type="EMBL" id="TYC61233.1"/>
    </source>
</evidence>
<protein>
    <recommendedName>
        <fullName evidence="3">Methyl-accepting chemotaxis protein</fullName>
    </recommendedName>
</protein>
<evidence type="ECO:0000313" key="2">
    <source>
        <dbReference type="Proteomes" id="UP000389128"/>
    </source>
</evidence>
<evidence type="ECO:0008006" key="3">
    <source>
        <dbReference type="Google" id="ProtNLM"/>
    </source>
</evidence>
<reference evidence="1 2" key="1">
    <citation type="submission" date="2019-01" db="EMBL/GenBank/DDBJ databases">
        <title>Zoogloea oleivorans genome sequencing and assembly.</title>
        <authorList>
            <person name="Tancsics A."/>
            <person name="Farkas M."/>
            <person name="Kriszt B."/>
            <person name="Maroti G."/>
            <person name="Horvath B."/>
        </authorList>
    </citation>
    <scope>NUCLEOTIDE SEQUENCE [LARGE SCALE GENOMIC DNA]</scope>
    <source>
        <strain evidence="1 2">Buc</strain>
    </source>
</reference>
<dbReference type="AlphaFoldDB" id="A0A6C2D652"/>
<organism evidence="1 2">
    <name type="scientific">Zoogloea oleivorans</name>
    <dbReference type="NCBI Taxonomy" id="1552750"/>
    <lineage>
        <taxon>Bacteria</taxon>
        <taxon>Pseudomonadati</taxon>
        <taxon>Pseudomonadota</taxon>
        <taxon>Betaproteobacteria</taxon>
        <taxon>Rhodocyclales</taxon>
        <taxon>Zoogloeaceae</taxon>
        <taxon>Zoogloea</taxon>
    </lineage>
</organism>
<gene>
    <name evidence="1" type="ORF">ETQ85_04015</name>
</gene>